<feature type="transmembrane region" description="Helical" evidence="7">
    <location>
        <begin position="145"/>
        <end position="163"/>
    </location>
</feature>
<comment type="caution">
    <text evidence="9">The sequence shown here is derived from an EMBL/GenBank/DDBJ whole genome shotgun (WGS) entry which is preliminary data.</text>
</comment>
<dbReference type="PROSITE" id="PS50928">
    <property type="entry name" value="ABC_TM1"/>
    <property type="match status" value="1"/>
</dbReference>
<evidence type="ECO:0000313" key="9">
    <source>
        <dbReference type="EMBL" id="GHO96118.1"/>
    </source>
</evidence>
<dbReference type="EMBL" id="BNJK01000001">
    <property type="protein sequence ID" value="GHO96118.1"/>
    <property type="molecule type" value="Genomic_DNA"/>
</dbReference>
<keyword evidence="2 7" id="KW-0813">Transport</keyword>
<comment type="similarity">
    <text evidence="7">Belongs to the binding-protein-dependent transport system permease family.</text>
</comment>
<reference evidence="9" key="1">
    <citation type="submission" date="2020-10" db="EMBL/GenBank/DDBJ databases">
        <title>Taxonomic study of unclassified bacteria belonging to the class Ktedonobacteria.</title>
        <authorList>
            <person name="Yabe S."/>
            <person name="Wang C.M."/>
            <person name="Zheng Y."/>
            <person name="Sakai Y."/>
            <person name="Cavaletti L."/>
            <person name="Monciardini P."/>
            <person name="Donadio S."/>
        </authorList>
    </citation>
    <scope>NUCLEOTIDE SEQUENCE</scope>
    <source>
        <strain evidence="9">ID150040</strain>
    </source>
</reference>
<feature type="domain" description="ABC transmembrane type-1" evidence="8">
    <location>
        <begin position="74"/>
        <end position="263"/>
    </location>
</feature>
<keyword evidence="3" id="KW-1003">Cell membrane</keyword>
<sequence>MSKKTGIQIAGISVSYAVLILFAALALLPLLYMLSLSLQTDTEVLASTPVLWPAVPQFQNYLEIWQIAPFARFFLNSAIVAGAVTLSHLFFDPLAGYVFAKFRFPLKRAIFLIILGTLMIPFFVRMIPLYLLMANLDWLNSYQGLIVPFMMSAYGIFLMRQFIRPLPYELIDAARIDGCSEFGIYWRIILPQVRPALATLGLFTFLFHWDELLWPLIIVNSNEMRTMTIGLTLFNQEYYTQWQYTAAGAVFLFIPMLIIFLCTQRYFVRGLVLSGMK</sequence>
<gene>
    <name evidence="9" type="ORF">KSF_061660</name>
</gene>
<dbReference type="Gene3D" id="1.10.3720.10">
    <property type="entry name" value="MetI-like"/>
    <property type="match status" value="1"/>
</dbReference>
<dbReference type="Pfam" id="PF00528">
    <property type="entry name" value="BPD_transp_1"/>
    <property type="match status" value="1"/>
</dbReference>
<dbReference type="PANTHER" id="PTHR43744">
    <property type="entry name" value="ABC TRANSPORTER PERMEASE PROTEIN MG189-RELATED-RELATED"/>
    <property type="match status" value="1"/>
</dbReference>
<protein>
    <submittedName>
        <fullName evidence="9">Sugar ABC transporter permease</fullName>
    </submittedName>
</protein>
<evidence type="ECO:0000256" key="1">
    <source>
        <dbReference type="ARBA" id="ARBA00004651"/>
    </source>
</evidence>
<evidence type="ECO:0000259" key="8">
    <source>
        <dbReference type="PROSITE" id="PS50928"/>
    </source>
</evidence>
<dbReference type="AlphaFoldDB" id="A0A8J3IPD7"/>
<evidence type="ECO:0000313" key="10">
    <source>
        <dbReference type="Proteomes" id="UP000597444"/>
    </source>
</evidence>
<proteinExistence type="inferred from homology"/>
<keyword evidence="10" id="KW-1185">Reference proteome</keyword>
<evidence type="ECO:0000256" key="4">
    <source>
        <dbReference type="ARBA" id="ARBA00022692"/>
    </source>
</evidence>
<evidence type="ECO:0000256" key="2">
    <source>
        <dbReference type="ARBA" id="ARBA00022448"/>
    </source>
</evidence>
<organism evidence="9 10">
    <name type="scientific">Reticulibacter mediterranei</name>
    <dbReference type="NCBI Taxonomy" id="2778369"/>
    <lineage>
        <taxon>Bacteria</taxon>
        <taxon>Bacillati</taxon>
        <taxon>Chloroflexota</taxon>
        <taxon>Ktedonobacteria</taxon>
        <taxon>Ktedonobacterales</taxon>
        <taxon>Reticulibacteraceae</taxon>
        <taxon>Reticulibacter</taxon>
    </lineage>
</organism>
<feature type="transmembrane region" description="Helical" evidence="7">
    <location>
        <begin position="244"/>
        <end position="268"/>
    </location>
</feature>
<dbReference type="PANTHER" id="PTHR43744:SF8">
    <property type="entry name" value="SN-GLYCEROL-3-PHOSPHATE TRANSPORT SYSTEM PERMEASE PROTEIN UGPE"/>
    <property type="match status" value="1"/>
</dbReference>
<feature type="transmembrane region" description="Helical" evidence="7">
    <location>
        <begin position="70"/>
        <end position="91"/>
    </location>
</feature>
<evidence type="ECO:0000256" key="5">
    <source>
        <dbReference type="ARBA" id="ARBA00022989"/>
    </source>
</evidence>
<dbReference type="InterPro" id="IPR035906">
    <property type="entry name" value="MetI-like_sf"/>
</dbReference>
<keyword evidence="6 7" id="KW-0472">Membrane</keyword>
<dbReference type="GO" id="GO:0005886">
    <property type="term" value="C:plasma membrane"/>
    <property type="evidence" value="ECO:0007669"/>
    <property type="project" value="UniProtKB-SubCell"/>
</dbReference>
<comment type="subcellular location">
    <subcellularLocation>
        <location evidence="1 7">Cell membrane</location>
        <topology evidence="1 7">Multi-pass membrane protein</topology>
    </subcellularLocation>
</comment>
<evidence type="ECO:0000256" key="6">
    <source>
        <dbReference type="ARBA" id="ARBA00023136"/>
    </source>
</evidence>
<dbReference type="Proteomes" id="UP000597444">
    <property type="component" value="Unassembled WGS sequence"/>
</dbReference>
<name>A0A8J3IPD7_9CHLR</name>
<feature type="transmembrane region" description="Helical" evidence="7">
    <location>
        <begin position="111"/>
        <end position="133"/>
    </location>
</feature>
<keyword evidence="5 7" id="KW-1133">Transmembrane helix</keyword>
<evidence type="ECO:0000256" key="7">
    <source>
        <dbReference type="RuleBase" id="RU363032"/>
    </source>
</evidence>
<dbReference type="GO" id="GO:0055085">
    <property type="term" value="P:transmembrane transport"/>
    <property type="evidence" value="ECO:0007669"/>
    <property type="project" value="InterPro"/>
</dbReference>
<accession>A0A8J3IPD7</accession>
<dbReference type="InterPro" id="IPR000515">
    <property type="entry name" value="MetI-like"/>
</dbReference>
<keyword evidence="4 7" id="KW-0812">Transmembrane</keyword>
<evidence type="ECO:0000256" key="3">
    <source>
        <dbReference type="ARBA" id="ARBA00022475"/>
    </source>
</evidence>
<dbReference type="CDD" id="cd06261">
    <property type="entry name" value="TM_PBP2"/>
    <property type="match status" value="1"/>
</dbReference>
<dbReference type="RefSeq" id="WP_220206761.1">
    <property type="nucleotide sequence ID" value="NZ_BNJK01000001.1"/>
</dbReference>
<dbReference type="SUPFAM" id="SSF161098">
    <property type="entry name" value="MetI-like"/>
    <property type="match status" value="1"/>
</dbReference>